<dbReference type="STRING" id="546871.SAMN04488543_1923"/>
<dbReference type="OrthoDB" id="7466251at2"/>
<reference evidence="6 7" key="1">
    <citation type="submission" date="2016-10" db="EMBL/GenBank/DDBJ databases">
        <authorList>
            <person name="de Groot N.N."/>
        </authorList>
    </citation>
    <scope>NUCLEOTIDE SEQUENCE [LARGE SCALE GENOMIC DNA]</scope>
    <source>
        <strain evidence="6 7">DSM 21741</strain>
    </source>
</reference>
<evidence type="ECO:0000256" key="4">
    <source>
        <dbReference type="ARBA" id="ARBA00023163"/>
    </source>
</evidence>
<keyword evidence="1" id="KW-0808">Transferase</keyword>
<keyword evidence="7" id="KW-1185">Reference proteome</keyword>
<feature type="domain" description="ANTAR" evidence="5">
    <location>
        <begin position="165"/>
        <end position="226"/>
    </location>
</feature>
<evidence type="ECO:0000313" key="7">
    <source>
        <dbReference type="Proteomes" id="UP000199092"/>
    </source>
</evidence>
<organism evidence="6 7">
    <name type="scientific">Friedmanniella luteola</name>
    <dbReference type="NCBI Taxonomy" id="546871"/>
    <lineage>
        <taxon>Bacteria</taxon>
        <taxon>Bacillati</taxon>
        <taxon>Actinomycetota</taxon>
        <taxon>Actinomycetes</taxon>
        <taxon>Propionibacteriales</taxon>
        <taxon>Nocardioidaceae</taxon>
        <taxon>Friedmanniella</taxon>
    </lineage>
</organism>
<evidence type="ECO:0000256" key="3">
    <source>
        <dbReference type="ARBA" id="ARBA00023015"/>
    </source>
</evidence>
<dbReference type="PIRSF" id="PIRSF036625">
    <property type="entry name" value="GAF_ANTAR"/>
    <property type="match status" value="1"/>
</dbReference>
<keyword evidence="3" id="KW-0805">Transcription regulation</keyword>
<dbReference type="RefSeq" id="WP_091412421.1">
    <property type="nucleotide sequence ID" value="NZ_LT629749.1"/>
</dbReference>
<dbReference type="SMART" id="SM01012">
    <property type="entry name" value="ANTAR"/>
    <property type="match status" value="1"/>
</dbReference>
<keyword evidence="4" id="KW-0804">Transcription</keyword>
<dbReference type="InterPro" id="IPR005561">
    <property type="entry name" value="ANTAR"/>
</dbReference>
<dbReference type="SMART" id="SM00065">
    <property type="entry name" value="GAF"/>
    <property type="match status" value="1"/>
</dbReference>
<dbReference type="InterPro" id="IPR012074">
    <property type="entry name" value="GAF_ANTAR"/>
</dbReference>
<dbReference type="Pfam" id="PF03861">
    <property type="entry name" value="ANTAR"/>
    <property type="match status" value="1"/>
</dbReference>
<dbReference type="SUPFAM" id="SSF55781">
    <property type="entry name" value="GAF domain-like"/>
    <property type="match status" value="1"/>
</dbReference>
<dbReference type="InterPro" id="IPR011006">
    <property type="entry name" value="CheY-like_superfamily"/>
</dbReference>
<dbReference type="EMBL" id="LT629749">
    <property type="protein sequence ID" value="SDS53760.1"/>
    <property type="molecule type" value="Genomic_DNA"/>
</dbReference>
<dbReference type="GO" id="GO:0016301">
    <property type="term" value="F:kinase activity"/>
    <property type="evidence" value="ECO:0007669"/>
    <property type="project" value="UniProtKB-KW"/>
</dbReference>
<proteinExistence type="predicted"/>
<dbReference type="Gene3D" id="1.10.10.10">
    <property type="entry name" value="Winged helix-like DNA-binding domain superfamily/Winged helix DNA-binding domain"/>
    <property type="match status" value="1"/>
</dbReference>
<keyword evidence="2" id="KW-0418">Kinase</keyword>
<protein>
    <submittedName>
        <fullName evidence="6">GAF domain-containing protein</fullName>
    </submittedName>
</protein>
<dbReference type="InterPro" id="IPR003018">
    <property type="entry name" value="GAF"/>
</dbReference>
<dbReference type="InterPro" id="IPR029016">
    <property type="entry name" value="GAF-like_dom_sf"/>
</dbReference>
<dbReference type="InterPro" id="IPR036388">
    <property type="entry name" value="WH-like_DNA-bd_sf"/>
</dbReference>
<evidence type="ECO:0000313" key="6">
    <source>
        <dbReference type="EMBL" id="SDS53760.1"/>
    </source>
</evidence>
<sequence>MDDEQGAAGNELAQTLGALARSLQAESDTAVMLDDLVAAAVTQIPGADEASISVVEARRQIVSEHRSSELAARIDALQVEVGEGPCLDAVYRERIVWAPDLARETRWPAFARRAAETGVGSMMSLQLWVEGDTLGTLNLYSRRPHAFDAESEQIGLLFVSHAAVAMAGARKHDQLVESVNSRDLIGQAKGMLMERYAIDAVKAFALLIRASQNTNTKLRDVATELTLRGQPASTSDVASKAS</sequence>
<accession>A0A1H1T0K9</accession>
<dbReference type="Gene3D" id="3.30.450.40">
    <property type="match status" value="1"/>
</dbReference>
<dbReference type="PROSITE" id="PS50921">
    <property type="entry name" value="ANTAR"/>
    <property type="match status" value="1"/>
</dbReference>
<gene>
    <name evidence="6" type="ORF">SAMN04488543_1923</name>
</gene>
<name>A0A1H1T0K9_9ACTN</name>
<evidence type="ECO:0000256" key="1">
    <source>
        <dbReference type="ARBA" id="ARBA00022679"/>
    </source>
</evidence>
<dbReference type="SUPFAM" id="SSF52172">
    <property type="entry name" value="CheY-like"/>
    <property type="match status" value="1"/>
</dbReference>
<dbReference type="Pfam" id="PF13185">
    <property type="entry name" value="GAF_2"/>
    <property type="match status" value="1"/>
</dbReference>
<dbReference type="Proteomes" id="UP000199092">
    <property type="component" value="Chromosome I"/>
</dbReference>
<dbReference type="AlphaFoldDB" id="A0A1H1T0K9"/>
<evidence type="ECO:0000259" key="5">
    <source>
        <dbReference type="PROSITE" id="PS50921"/>
    </source>
</evidence>
<evidence type="ECO:0000256" key="2">
    <source>
        <dbReference type="ARBA" id="ARBA00022777"/>
    </source>
</evidence>
<dbReference type="GO" id="GO:0003723">
    <property type="term" value="F:RNA binding"/>
    <property type="evidence" value="ECO:0007669"/>
    <property type="project" value="InterPro"/>
</dbReference>